<name>A0A0F9P153_9ZZZZ</name>
<sequence>MEALQDSRPVSFTLAEIWMLHDVIRHDEDAICKKAWPSVSTQLNGEISLAILACEDNSLEAYTLVLTKGDILVIDANVRRDMKTPEGAAGKAILLKLFKARYELIYGAIAEGREDLTYRQALDRKNFEPKEVEDAEPSDSSDDDPKTPSPSKNPEIYPGPDPDI</sequence>
<protein>
    <submittedName>
        <fullName evidence="2">Uncharacterized protein</fullName>
    </submittedName>
</protein>
<feature type="non-terminal residue" evidence="2">
    <location>
        <position position="164"/>
    </location>
</feature>
<proteinExistence type="predicted"/>
<feature type="compositionally biased region" description="Basic and acidic residues" evidence="1">
    <location>
        <begin position="123"/>
        <end position="132"/>
    </location>
</feature>
<evidence type="ECO:0000256" key="1">
    <source>
        <dbReference type="SAM" id="MobiDB-lite"/>
    </source>
</evidence>
<feature type="region of interest" description="Disordered" evidence="1">
    <location>
        <begin position="123"/>
        <end position="164"/>
    </location>
</feature>
<gene>
    <name evidence="2" type="ORF">LCGC14_1194690</name>
</gene>
<accession>A0A0F9P153</accession>
<comment type="caution">
    <text evidence="2">The sequence shown here is derived from an EMBL/GenBank/DDBJ whole genome shotgun (WGS) entry which is preliminary data.</text>
</comment>
<reference evidence="2" key="1">
    <citation type="journal article" date="2015" name="Nature">
        <title>Complex archaea that bridge the gap between prokaryotes and eukaryotes.</title>
        <authorList>
            <person name="Spang A."/>
            <person name="Saw J.H."/>
            <person name="Jorgensen S.L."/>
            <person name="Zaremba-Niedzwiedzka K."/>
            <person name="Martijn J."/>
            <person name="Lind A.E."/>
            <person name="van Eijk R."/>
            <person name="Schleper C."/>
            <person name="Guy L."/>
            <person name="Ettema T.J."/>
        </authorList>
    </citation>
    <scope>NUCLEOTIDE SEQUENCE</scope>
</reference>
<evidence type="ECO:0000313" key="2">
    <source>
        <dbReference type="EMBL" id="KKM94790.1"/>
    </source>
</evidence>
<dbReference type="EMBL" id="LAZR01006093">
    <property type="protein sequence ID" value="KKM94790.1"/>
    <property type="molecule type" value="Genomic_DNA"/>
</dbReference>
<feature type="compositionally biased region" description="Acidic residues" evidence="1">
    <location>
        <begin position="133"/>
        <end position="142"/>
    </location>
</feature>
<organism evidence="2">
    <name type="scientific">marine sediment metagenome</name>
    <dbReference type="NCBI Taxonomy" id="412755"/>
    <lineage>
        <taxon>unclassified sequences</taxon>
        <taxon>metagenomes</taxon>
        <taxon>ecological metagenomes</taxon>
    </lineage>
</organism>
<dbReference type="AlphaFoldDB" id="A0A0F9P153"/>